<evidence type="ECO:0000313" key="9">
    <source>
        <dbReference type="EMBL" id="NKM48170.1"/>
    </source>
</evidence>
<feature type="transmembrane region" description="Helical" evidence="7">
    <location>
        <begin position="304"/>
        <end position="330"/>
    </location>
</feature>
<reference evidence="9" key="1">
    <citation type="submission" date="2019-10" db="EMBL/GenBank/DDBJ databases">
        <title>Rhizobium leguminosarum symbiovar viciae collection.</title>
        <authorList>
            <person name="Boivin S."/>
            <person name="Lepetit M."/>
        </authorList>
    </citation>
    <scope>NUCLEOTIDE SEQUENCE</scope>
    <source>
        <strain evidence="9">L143</strain>
    </source>
</reference>
<gene>
    <name evidence="9" type="ORF">GFL91_25025</name>
</gene>
<evidence type="ECO:0000259" key="8">
    <source>
        <dbReference type="PROSITE" id="PS50928"/>
    </source>
</evidence>
<dbReference type="Pfam" id="PF00528">
    <property type="entry name" value="BPD_transp_1"/>
    <property type="match status" value="1"/>
</dbReference>
<feature type="transmembrane region" description="Helical" evidence="7">
    <location>
        <begin position="258"/>
        <end position="284"/>
    </location>
</feature>
<feature type="transmembrane region" description="Helical" evidence="7">
    <location>
        <begin position="133"/>
        <end position="157"/>
    </location>
</feature>
<keyword evidence="5 7" id="KW-1133">Transmembrane helix</keyword>
<evidence type="ECO:0000256" key="7">
    <source>
        <dbReference type="RuleBase" id="RU363032"/>
    </source>
</evidence>
<dbReference type="EMBL" id="WIEZ01000015">
    <property type="protein sequence ID" value="NKM48170.1"/>
    <property type="molecule type" value="Genomic_DNA"/>
</dbReference>
<feature type="domain" description="ABC transmembrane type-1" evidence="8">
    <location>
        <begin position="97"/>
        <end position="323"/>
    </location>
</feature>
<comment type="caution">
    <text evidence="9">The sequence shown here is derived from an EMBL/GenBank/DDBJ whole genome shotgun (WGS) entry which is preliminary data.</text>
</comment>
<evidence type="ECO:0000256" key="6">
    <source>
        <dbReference type="ARBA" id="ARBA00023136"/>
    </source>
</evidence>
<keyword evidence="6 7" id="KW-0472">Membrane</keyword>
<dbReference type="PROSITE" id="PS50928">
    <property type="entry name" value="ABC_TM1"/>
    <property type="match status" value="1"/>
</dbReference>
<dbReference type="RefSeq" id="WP_113543466.1">
    <property type="nucleotide sequence ID" value="NZ_WIER01000004.1"/>
</dbReference>
<evidence type="ECO:0000256" key="5">
    <source>
        <dbReference type="ARBA" id="ARBA00022989"/>
    </source>
</evidence>
<evidence type="ECO:0000256" key="4">
    <source>
        <dbReference type="ARBA" id="ARBA00022692"/>
    </source>
</evidence>
<dbReference type="Pfam" id="PF19300">
    <property type="entry name" value="BPD_transp_1_N"/>
    <property type="match status" value="1"/>
</dbReference>
<dbReference type="Gene3D" id="1.10.3720.10">
    <property type="entry name" value="MetI-like"/>
    <property type="match status" value="1"/>
</dbReference>
<feature type="transmembrane region" description="Helical" evidence="7">
    <location>
        <begin position="204"/>
        <end position="223"/>
    </location>
</feature>
<comment type="similarity">
    <text evidence="7">Belongs to the binding-protein-dependent transport system permease family.</text>
</comment>
<evidence type="ECO:0000256" key="1">
    <source>
        <dbReference type="ARBA" id="ARBA00004651"/>
    </source>
</evidence>
<keyword evidence="2 7" id="KW-0813">Transport</keyword>
<dbReference type="PANTHER" id="PTHR43163">
    <property type="entry name" value="DIPEPTIDE TRANSPORT SYSTEM PERMEASE PROTEIN DPPB-RELATED"/>
    <property type="match status" value="1"/>
</dbReference>
<dbReference type="InterPro" id="IPR000515">
    <property type="entry name" value="MetI-like"/>
</dbReference>
<organism evidence="9 10">
    <name type="scientific">Rhizobium leguminosarum bv. viciae</name>
    <dbReference type="NCBI Taxonomy" id="387"/>
    <lineage>
        <taxon>Bacteria</taxon>
        <taxon>Pseudomonadati</taxon>
        <taxon>Pseudomonadota</taxon>
        <taxon>Alphaproteobacteria</taxon>
        <taxon>Hyphomicrobiales</taxon>
        <taxon>Rhizobiaceae</taxon>
        <taxon>Rhizobium/Agrobacterium group</taxon>
        <taxon>Rhizobium</taxon>
    </lineage>
</organism>
<dbReference type="SUPFAM" id="SSF161098">
    <property type="entry name" value="MetI-like"/>
    <property type="match status" value="1"/>
</dbReference>
<accession>A0A8I2GS62</accession>
<evidence type="ECO:0000256" key="3">
    <source>
        <dbReference type="ARBA" id="ARBA00022475"/>
    </source>
</evidence>
<dbReference type="Proteomes" id="UP000662259">
    <property type="component" value="Unassembled WGS sequence"/>
</dbReference>
<evidence type="ECO:0000256" key="2">
    <source>
        <dbReference type="ARBA" id="ARBA00022448"/>
    </source>
</evidence>
<dbReference type="InterPro" id="IPR045621">
    <property type="entry name" value="BPD_transp_1_N"/>
</dbReference>
<dbReference type="PANTHER" id="PTHR43163:SF8">
    <property type="entry name" value="D,D-DIPEPTIDE TRANSPORT SYSTEM PERMEASE PROTEIN DDPB-RELATED"/>
    <property type="match status" value="1"/>
</dbReference>
<dbReference type="InterPro" id="IPR035906">
    <property type="entry name" value="MetI-like_sf"/>
</dbReference>
<comment type="subcellular location">
    <subcellularLocation>
        <location evidence="1 7">Cell membrane</location>
        <topology evidence="1 7">Multi-pass membrane protein</topology>
    </subcellularLocation>
</comment>
<keyword evidence="3" id="KW-1003">Cell membrane</keyword>
<keyword evidence="4 7" id="KW-0812">Transmembrane</keyword>
<sequence>MLNLILRRLLLIPILLLGIVTATFVLAQFTKGDPLVSIVGARGLSNPAVVEAAKQRWGLDKTVPERYLIYITNLFEGDMGTSFRTKQPVVSDLIQRLPATLELGICAMVIGAVSGIALGVISAKFHDGVADHAARFVALLGSCVPMFWLGLVVLFVFSVQTHLLPGPGRLDIRASQPPLVTGFMLVDTLLSGNLSSFVDAVRHLVLPSVVLGWSITGIVSRMVRASMLDVMKQDFITMARAKGASATRVLVHHALRNALIPTLTIIGFTFAYLITGSVLVETIFAWPGIGTYAVEAARSLDYPAITGVTLIGGLGFLIASLLTDITYVAVDPRMRAAA</sequence>
<name>A0A8I2GS62_RHILV</name>
<dbReference type="GO" id="GO:0005886">
    <property type="term" value="C:plasma membrane"/>
    <property type="evidence" value="ECO:0007669"/>
    <property type="project" value="UniProtKB-SubCell"/>
</dbReference>
<protein>
    <submittedName>
        <fullName evidence="9">ABC transporter permease subunit</fullName>
    </submittedName>
</protein>
<dbReference type="AlphaFoldDB" id="A0A8I2GS62"/>
<feature type="transmembrane region" description="Helical" evidence="7">
    <location>
        <begin position="101"/>
        <end position="121"/>
    </location>
</feature>
<dbReference type="GO" id="GO:0071916">
    <property type="term" value="F:dipeptide transmembrane transporter activity"/>
    <property type="evidence" value="ECO:0007669"/>
    <property type="project" value="TreeGrafter"/>
</dbReference>
<proteinExistence type="inferred from homology"/>
<dbReference type="CDD" id="cd06261">
    <property type="entry name" value="TM_PBP2"/>
    <property type="match status" value="1"/>
</dbReference>
<evidence type="ECO:0000313" key="10">
    <source>
        <dbReference type="Proteomes" id="UP000662259"/>
    </source>
</evidence>